<evidence type="ECO:0000256" key="1">
    <source>
        <dbReference type="SAM" id="MobiDB-lite"/>
    </source>
</evidence>
<dbReference type="EMBL" id="NXLS01000002">
    <property type="protein sequence ID" value="RDU63736.1"/>
    <property type="molecule type" value="Genomic_DNA"/>
</dbReference>
<dbReference type="OrthoDB" id="5325121at2"/>
<dbReference type="Proteomes" id="UP000256650">
    <property type="component" value="Unassembled WGS sequence"/>
</dbReference>
<dbReference type="AlphaFoldDB" id="A0A3D8IFR0"/>
<gene>
    <name evidence="3" type="ORF">CQA43_02620</name>
</gene>
<sequence>MKSILRFLLATFCISTLANADNFVQATSPATEPKVIVKVPPLTPFDETLQREMQKYPQDSMFFVDGKTGKILSVNKTPSVKSSGANPGKFYPRDEVKPKPNEIAPYKIQEERIDLL</sequence>
<feature type="compositionally biased region" description="Polar residues" evidence="1">
    <location>
        <begin position="75"/>
        <end position="85"/>
    </location>
</feature>
<evidence type="ECO:0000256" key="2">
    <source>
        <dbReference type="SAM" id="SignalP"/>
    </source>
</evidence>
<feature type="region of interest" description="Disordered" evidence="1">
    <location>
        <begin position="75"/>
        <end position="98"/>
    </location>
</feature>
<protein>
    <submittedName>
        <fullName evidence="3">Uncharacterized protein</fullName>
    </submittedName>
</protein>
<dbReference type="RefSeq" id="WP_115551066.1">
    <property type="nucleotide sequence ID" value="NZ_CAONBV010000012.1"/>
</dbReference>
<name>A0A3D8IFR0_9HELI</name>
<evidence type="ECO:0000313" key="4">
    <source>
        <dbReference type="Proteomes" id="UP000256650"/>
    </source>
</evidence>
<dbReference type="GeneID" id="82535178"/>
<reference evidence="3 4" key="1">
    <citation type="submission" date="2018-04" db="EMBL/GenBank/DDBJ databases">
        <title>Novel Campyloabacter and Helicobacter Species and Strains.</title>
        <authorList>
            <person name="Mannion A.J."/>
            <person name="Shen Z."/>
            <person name="Fox J.G."/>
        </authorList>
    </citation>
    <scope>NUCLEOTIDE SEQUENCE [LARGE SCALE GENOMIC DNA]</scope>
    <source>
        <strain evidence="3 4">MIT 99-5101</strain>
    </source>
</reference>
<keyword evidence="2" id="KW-0732">Signal</keyword>
<proteinExistence type="predicted"/>
<comment type="caution">
    <text evidence="3">The sequence shown here is derived from an EMBL/GenBank/DDBJ whole genome shotgun (WGS) entry which is preliminary data.</text>
</comment>
<keyword evidence="4" id="KW-1185">Reference proteome</keyword>
<accession>A0A3D8IFR0</accession>
<evidence type="ECO:0000313" key="3">
    <source>
        <dbReference type="EMBL" id="RDU63736.1"/>
    </source>
</evidence>
<feature type="signal peptide" evidence="2">
    <location>
        <begin position="1"/>
        <end position="20"/>
    </location>
</feature>
<organism evidence="3 4">
    <name type="scientific">Helicobacter ganmani</name>
    <dbReference type="NCBI Taxonomy" id="60246"/>
    <lineage>
        <taxon>Bacteria</taxon>
        <taxon>Pseudomonadati</taxon>
        <taxon>Campylobacterota</taxon>
        <taxon>Epsilonproteobacteria</taxon>
        <taxon>Campylobacterales</taxon>
        <taxon>Helicobacteraceae</taxon>
        <taxon>Helicobacter</taxon>
    </lineage>
</organism>
<feature type="chain" id="PRO_5017648798" evidence="2">
    <location>
        <begin position="21"/>
        <end position="116"/>
    </location>
</feature>